<dbReference type="AlphaFoldDB" id="E6XLE1"/>
<protein>
    <submittedName>
        <fullName evidence="1">Uncharacterized protein</fullName>
    </submittedName>
</protein>
<dbReference type="KEGG" id="shp:Sput200_2013"/>
<gene>
    <name evidence="1" type="ordered locus">Sput200_2013</name>
    <name evidence="2" type="ordered locus">Sput200_2020</name>
</gene>
<organism evidence="1 3">
    <name type="scientific">Shewanella putrefaciens (strain 200)</name>
    <dbReference type="NCBI Taxonomy" id="399804"/>
    <lineage>
        <taxon>Bacteria</taxon>
        <taxon>Pseudomonadati</taxon>
        <taxon>Pseudomonadota</taxon>
        <taxon>Gammaproteobacteria</taxon>
        <taxon>Alteromonadales</taxon>
        <taxon>Shewanellaceae</taxon>
        <taxon>Shewanella</taxon>
    </lineage>
</organism>
<sequence length="98" mass="11405">MNFDVRLVLCIYSEDRKQLVPLHRDIQLPFVPFEGLELSVAPRPIKRVSWDLEASRFTCHIEEQEFSVDDDFIDLEFLAEQAIEEGWSGSGRILQIPN</sequence>
<dbReference type="EMBL" id="CP002457">
    <property type="protein sequence ID" value="ADV54476.1"/>
    <property type="molecule type" value="Genomic_DNA"/>
</dbReference>
<dbReference type="PATRIC" id="fig|399804.5.peg.2079"/>
<evidence type="ECO:0000313" key="3">
    <source>
        <dbReference type="Proteomes" id="UP000008209"/>
    </source>
</evidence>
<reference evidence="1 3" key="1">
    <citation type="submission" date="2011-01" db="EMBL/GenBank/DDBJ databases">
        <title>Complete sequence of Shewanella putrefaciens 200.</title>
        <authorList>
            <consortium name="US DOE Joint Genome Institute"/>
            <person name="Lucas S."/>
            <person name="Copeland A."/>
            <person name="Lapidus A."/>
            <person name="Cheng J.-F."/>
            <person name="Bruce D."/>
            <person name="Goodwin L."/>
            <person name="Pitluck S."/>
            <person name="Munk A.C."/>
            <person name="Detter J.C."/>
            <person name="Han C."/>
            <person name="Tapia R."/>
            <person name="Land M."/>
            <person name="Hauser L."/>
            <person name="Chang Y.-J."/>
            <person name="Jeffries C."/>
            <person name="Kyrpides N."/>
            <person name="Ivanova N."/>
            <person name="Mikhailova N."/>
            <person name="Kolker E."/>
            <person name="Lawrence C."/>
            <person name="McCue L.A."/>
            <person name="DiChristina T."/>
            <person name="Nealson K."/>
            <person name="Fredrickson J.K."/>
            <person name="Woyke T."/>
        </authorList>
    </citation>
    <scope>NUCLEOTIDE SEQUENCE [LARGE SCALE GENOMIC DNA]</scope>
    <source>
        <strain evidence="1 3">200</strain>
    </source>
</reference>
<dbReference type="KEGG" id="shp:Sput200_2020"/>
<accession>E6XLE1</accession>
<evidence type="ECO:0000313" key="2">
    <source>
        <dbReference type="EMBL" id="ADV54476.1"/>
    </source>
</evidence>
<proteinExistence type="predicted"/>
<evidence type="ECO:0000313" key="1">
    <source>
        <dbReference type="EMBL" id="ADV54469.1"/>
    </source>
</evidence>
<name>E6XLE1_SHEP2</name>
<dbReference type="HOGENOM" id="CLU_2332090_0_0_6"/>
<dbReference type="EMBL" id="CP002457">
    <property type="protein sequence ID" value="ADV54469.1"/>
    <property type="molecule type" value="Genomic_DNA"/>
</dbReference>
<dbReference type="Proteomes" id="UP000008209">
    <property type="component" value="Chromosome"/>
</dbReference>